<dbReference type="EMBL" id="JABXXO010000013">
    <property type="protein sequence ID" value="KAF7761708.1"/>
    <property type="molecule type" value="Genomic_DNA"/>
</dbReference>
<dbReference type="InterPro" id="IPR032675">
    <property type="entry name" value="LRR_dom_sf"/>
</dbReference>
<reference evidence="2 3" key="1">
    <citation type="journal article" name="Sci. Rep.">
        <title>Telomere-to-telomere assembled and centromere annotated genomes of the two main subspecies of the button mushroom Agaricus bisporus reveal especially polymorphic chromosome ends.</title>
        <authorList>
            <person name="Sonnenberg A.S.M."/>
            <person name="Sedaghat-Telgerd N."/>
            <person name="Lavrijssen B."/>
            <person name="Ohm R.A."/>
            <person name="Hendrickx P.M."/>
            <person name="Scholtmeijer K."/>
            <person name="Baars J.J.P."/>
            <person name="van Peer A."/>
        </authorList>
    </citation>
    <scope>NUCLEOTIDE SEQUENCE [LARGE SCALE GENOMIC DNA]</scope>
    <source>
        <strain evidence="2 3">H119_p4</strain>
    </source>
</reference>
<dbReference type="Gene3D" id="3.80.10.10">
    <property type="entry name" value="Ribonuclease Inhibitor"/>
    <property type="match status" value="1"/>
</dbReference>
<gene>
    <name evidence="2" type="ORF">Agabi119p4_9700</name>
</gene>
<feature type="coiled-coil region" evidence="1">
    <location>
        <begin position="14"/>
        <end position="55"/>
    </location>
</feature>
<sequence>MSIAECPRCGYHLATELKEEVSALGAEVRRLEDLIPRLQEEKAVLLRGINNAQERTRHLPFEVLSNIFLFARPPIDFTAHEPRYYHFDDPDYPPLTGHFDPDEDFHHTLAAVSHRWRQVALSTPQLWTSISLHVLNTFTDFNTSLLDLYFKNARNLPVSVQMDFSNPALLWEKIPPRRSDFLTRLEPLAEFIFDENADKVQSLSLIRPPAEWFYSTRSNFPHCDSVTIYWSSPEDESNFFHDFEEFTSLHQVKLSGSGLTFTLPASVSALQLSQTDLTGCLESLARSPNLIRLDITNAWTTAFSSALFNVAIKPIVLHRLEILTWSEMVVDVNHDFLRYARFVNLTTLEWDEYRTYYHRLVSDEGKRLRLAFFSSLPSTLSSLTFNYLDIDSPSLVNLLYCIPQLTKLYLTRCPREVVVGAIKAIGRPPANRVESSLPLNVLPNLCALSILDTRSRVLDALIFIEMLEALHAAGPRPKQFLLNTNSDVDWPSDALGEVRALLLSGIRDRVSQDKRPLQQPLITICD</sequence>
<evidence type="ECO:0008006" key="4">
    <source>
        <dbReference type="Google" id="ProtNLM"/>
    </source>
</evidence>
<dbReference type="Gene3D" id="1.20.1280.50">
    <property type="match status" value="1"/>
</dbReference>
<comment type="caution">
    <text evidence="2">The sequence shown here is derived from an EMBL/GenBank/DDBJ whole genome shotgun (WGS) entry which is preliminary data.</text>
</comment>
<protein>
    <recommendedName>
        <fullName evidence="4">F-box domain-containing protein</fullName>
    </recommendedName>
</protein>
<dbReference type="SUPFAM" id="SSF52047">
    <property type="entry name" value="RNI-like"/>
    <property type="match status" value="1"/>
</dbReference>
<dbReference type="Proteomes" id="UP000629468">
    <property type="component" value="Unassembled WGS sequence"/>
</dbReference>
<accession>A0A8H7EWV9</accession>
<name>A0A8H7EWV9_AGABI</name>
<evidence type="ECO:0000313" key="2">
    <source>
        <dbReference type="EMBL" id="KAF7761708.1"/>
    </source>
</evidence>
<evidence type="ECO:0000313" key="3">
    <source>
        <dbReference type="Proteomes" id="UP000629468"/>
    </source>
</evidence>
<organism evidence="2 3">
    <name type="scientific">Agaricus bisporus var. burnettii</name>
    <dbReference type="NCBI Taxonomy" id="192524"/>
    <lineage>
        <taxon>Eukaryota</taxon>
        <taxon>Fungi</taxon>
        <taxon>Dikarya</taxon>
        <taxon>Basidiomycota</taxon>
        <taxon>Agaricomycotina</taxon>
        <taxon>Agaricomycetes</taxon>
        <taxon>Agaricomycetidae</taxon>
        <taxon>Agaricales</taxon>
        <taxon>Agaricineae</taxon>
        <taxon>Agaricaceae</taxon>
        <taxon>Agaricus</taxon>
    </lineage>
</organism>
<proteinExistence type="predicted"/>
<evidence type="ECO:0000256" key="1">
    <source>
        <dbReference type="SAM" id="Coils"/>
    </source>
</evidence>
<dbReference type="AlphaFoldDB" id="A0A8H7EWV9"/>
<keyword evidence="1" id="KW-0175">Coiled coil</keyword>